<gene>
    <name evidence="2" type="ORF">AYBTSS11_LOCUS28938</name>
</gene>
<proteinExistence type="predicted"/>
<feature type="compositionally biased region" description="Basic and acidic residues" evidence="1">
    <location>
        <begin position="68"/>
        <end position="77"/>
    </location>
</feature>
<name>A0AA86W1W9_9FABA</name>
<evidence type="ECO:0000313" key="3">
    <source>
        <dbReference type="Proteomes" id="UP001189624"/>
    </source>
</evidence>
<dbReference type="Gramene" id="rna-AYBTSS11_LOCUS28938">
    <property type="protein sequence ID" value="CAJ1976795.1"/>
    <property type="gene ID" value="gene-AYBTSS11_LOCUS28938"/>
</dbReference>
<dbReference type="EMBL" id="OY731407">
    <property type="protein sequence ID" value="CAJ1976795.1"/>
    <property type="molecule type" value="Genomic_DNA"/>
</dbReference>
<evidence type="ECO:0000256" key="1">
    <source>
        <dbReference type="SAM" id="MobiDB-lite"/>
    </source>
</evidence>
<evidence type="ECO:0000313" key="2">
    <source>
        <dbReference type="EMBL" id="CAJ1976795.1"/>
    </source>
</evidence>
<accession>A0AA86W1W9</accession>
<feature type="compositionally biased region" description="Basic and acidic residues" evidence="1">
    <location>
        <begin position="26"/>
        <end position="47"/>
    </location>
</feature>
<dbReference type="Gene3D" id="3.10.20.90">
    <property type="entry name" value="Phosphatidylinositol 3-kinase Catalytic Subunit, Chain A, domain 1"/>
    <property type="match status" value="1"/>
</dbReference>
<sequence>MKFFRPEQRLGFAGKRLEDPPVPWLLKDHRQDSHRQDHHPGGGEFGHHYPGQGGGNSPDRQILIFAGKRAEDGRTAVEDNIQEESTPTEVASSWWYAR</sequence>
<protein>
    <submittedName>
        <fullName evidence="2">Uncharacterized protein</fullName>
    </submittedName>
</protein>
<dbReference type="Proteomes" id="UP001189624">
    <property type="component" value="Chromosome 10"/>
</dbReference>
<reference evidence="2" key="1">
    <citation type="submission" date="2023-10" db="EMBL/GenBank/DDBJ databases">
        <authorList>
            <person name="Domelevo Entfellner J.-B."/>
        </authorList>
    </citation>
    <scope>NUCLEOTIDE SEQUENCE</scope>
</reference>
<organism evidence="2 3">
    <name type="scientific">Sphenostylis stenocarpa</name>
    <dbReference type="NCBI Taxonomy" id="92480"/>
    <lineage>
        <taxon>Eukaryota</taxon>
        <taxon>Viridiplantae</taxon>
        <taxon>Streptophyta</taxon>
        <taxon>Embryophyta</taxon>
        <taxon>Tracheophyta</taxon>
        <taxon>Spermatophyta</taxon>
        <taxon>Magnoliopsida</taxon>
        <taxon>eudicotyledons</taxon>
        <taxon>Gunneridae</taxon>
        <taxon>Pentapetalae</taxon>
        <taxon>rosids</taxon>
        <taxon>fabids</taxon>
        <taxon>Fabales</taxon>
        <taxon>Fabaceae</taxon>
        <taxon>Papilionoideae</taxon>
        <taxon>50 kb inversion clade</taxon>
        <taxon>NPAAA clade</taxon>
        <taxon>indigoferoid/millettioid clade</taxon>
        <taxon>Phaseoleae</taxon>
        <taxon>Sphenostylis</taxon>
    </lineage>
</organism>
<feature type="region of interest" description="Disordered" evidence="1">
    <location>
        <begin position="1"/>
        <end position="98"/>
    </location>
</feature>
<dbReference type="AlphaFoldDB" id="A0AA86W1W9"/>
<keyword evidence="3" id="KW-1185">Reference proteome</keyword>